<evidence type="ECO:0000313" key="1">
    <source>
        <dbReference type="EMBL" id="AKE66289.1"/>
    </source>
</evidence>
<dbReference type="EMBL" id="CP011304">
    <property type="protein sequence ID" value="AKE66289.1"/>
    <property type="molecule type" value="Genomic_DNA"/>
</dbReference>
<organism evidence="1 2">
    <name type="scientific">Microcystis aeruginosa NIES-2549</name>
    <dbReference type="NCBI Taxonomy" id="1641812"/>
    <lineage>
        <taxon>Bacteria</taxon>
        <taxon>Bacillati</taxon>
        <taxon>Cyanobacteriota</taxon>
        <taxon>Cyanophyceae</taxon>
        <taxon>Oscillatoriophycideae</taxon>
        <taxon>Chroococcales</taxon>
        <taxon>Microcystaceae</taxon>
        <taxon>Microcystis</taxon>
    </lineage>
</organism>
<dbReference type="Proteomes" id="UP000034103">
    <property type="component" value="Chromosome"/>
</dbReference>
<gene>
    <name evidence="1" type="ORF">MYAER_3961</name>
</gene>
<proteinExistence type="predicted"/>
<dbReference type="HOGENOM" id="CLU_3345951_0_0_3"/>
<protein>
    <submittedName>
        <fullName evidence="1">Uncharacterized protein</fullName>
    </submittedName>
</protein>
<evidence type="ECO:0000313" key="2">
    <source>
        <dbReference type="Proteomes" id="UP000034103"/>
    </source>
</evidence>
<reference evidence="1 2" key="1">
    <citation type="journal article" date="2015" name="Genome Announc.">
        <title>Complete Genome Sequence of Microcystis aeruginosa NIES-2549, a Bloom-Forming Cyanobacterium from Lake Kasumigaura, Japan.</title>
        <authorList>
            <person name="Yamaguchi H."/>
            <person name="Suzuki S."/>
            <person name="Tanabe Y."/>
            <person name="Osana Y."/>
            <person name="Shimura Y."/>
            <person name="Ishida K."/>
            <person name="Kawachi M."/>
        </authorList>
    </citation>
    <scope>NUCLEOTIDE SEQUENCE [LARGE SCALE GENOMIC DNA]</scope>
    <source>
        <strain evidence="1 2">NIES-2549</strain>
    </source>
</reference>
<accession>A0A0F6U6V9</accession>
<name>A0A0F6U6V9_MICAE</name>
<sequence length="37" mass="4584">MWGFTDFQKVFRFIRQILIKSTSERQKEQKIRLIAIK</sequence>
<dbReference type="AlphaFoldDB" id="A0A0F6U6V9"/>
<dbReference type="PATRIC" id="fig|1641812.3.peg.4097"/>